<evidence type="ECO:0000313" key="5">
    <source>
        <dbReference type="Proteomes" id="UP000196074"/>
    </source>
</evidence>
<keyword evidence="1 4" id="KW-0328">Glycosyltransferase</keyword>
<evidence type="ECO:0000256" key="3">
    <source>
        <dbReference type="ARBA" id="ARBA00022723"/>
    </source>
</evidence>
<dbReference type="CDD" id="cd04194">
    <property type="entry name" value="GT8_A4GalT_like"/>
    <property type="match status" value="1"/>
</dbReference>
<evidence type="ECO:0000256" key="1">
    <source>
        <dbReference type="ARBA" id="ARBA00022676"/>
    </source>
</evidence>
<dbReference type="PANTHER" id="PTHR13778">
    <property type="entry name" value="GLYCOSYLTRANSFERASE 8 DOMAIN-CONTAINING PROTEIN"/>
    <property type="match status" value="1"/>
</dbReference>
<name>A0A0J0AV20_9ENTE</name>
<dbReference type="PANTHER" id="PTHR13778:SF47">
    <property type="entry name" value="LIPOPOLYSACCHARIDE 1,3-GALACTOSYLTRANSFERASE"/>
    <property type="match status" value="1"/>
</dbReference>
<keyword evidence="2 4" id="KW-0808">Transferase</keyword>
<proteinExistence type="predicted"/>
<dbReference type="AlphaFoldDB" id="A0A0J0AV20"/>
<accession>A0A0J0AV20</accession>
<dbReference type="Proteomes" id="UP000196074">
    <property type="component" value="Unassembled WGS sequence"/>
</dbReference>
<dbReference type="InterPro" id="IPR050748">
    <property type="entry name" value="Glycosyltrans_8_dom-fam"/>
</dbReference>
<dbReference type="GO" id="GO:0046872">
    <property type="term" value="F:metal ion binding"/>
    <property type="evidence" value="ECO:0007669"/>
    <property type="project" value="UniProtKB-KW"/>
</dbReference>
<protein>
    <submittedName>
        <fullName evidence="4">UDP-galactose--LPS alpha1,2-galactosyltransferase WaaW</fullName>
    </submittedName>
</protein>
<dbReference type="GO" id="GO:0016757">
    <property type="term" value="F:glycosyltransferase activity"/>
    <property type="evidence" value="ECO:0007669"/>
    <property type="project" value="UniProtKB-KW"/>
</dbReference>
<dbReference type="InterPro" id="IPR029044">
    <property type="entry name" value="Nucleotide-diphossugar_trans"/>
</dbReference>
<dbReference type="RefSeq" id="WP_047341426.1">
    <property type="nucleotide sequence ID" value="NZ_CP010059.1"/>
</dbReference>
<reference evidence="5" key="1">
    <citation type="submission" date="2017-04" db="EMBL/GenBank/DDBJ databases">
        <title>Function of individual gut microbiota members based on whole genome sequencing of pure cultures obtained from chicken caecum.</title>
        <authorList>
            <person name="Medvecky M."/>
            <person name="Cejkova D."/>
            <person name="Polansky O."/>
            <person name="Karasova D."/>
            <person name="Kubasova T."/>
            <person name="Cizek A."/>
            <person name="Rychlik I."/>
        </authorList>
    </citation>
    <scope>NUCLEOTIDE SEQUENCE [LARGE SCALE GENOMIC DNA]</scope>
    <source>
        <strain evidence="5">An144</strain>
    </source>
</reference>
<evidence type="ECO:0000256" key="2">
    <source>
        <dbReference type="ARBA" id="ARBA00022679"/>
    </source>
</evidence>
<gene>
    <name evidence="4" type="ORF">B5E88_09615</name>
</gene>
<dbReference type="Pfam" id="PF01501">
    <property type="entry name" value="Glyco_transf_8"/>
    <property type="match status" value="1"/>
</dbReference>
<dbReference type="InterPro" id="IPR002495">
    <property type="entry name" value="Glyco_trans_8"/>
</dbReference>
<dbReference type="EMBL" id="NFLC01000021">
    <property type="protein sequence ID" value="OUQ09521.1"/>
    <property type="molecule type" value="Genomic_DNA"/>
</dbReference>
<keyword evidence="3" id="KW-0479">Metal-binding</keyword>
<dbReference type="Gene3D" id="3.90.550.10">
    <property type="entry name" value="Spore Coat Polysaccharide Biosynthesis Protein SpsA, Chain A"/>
    <property type="match status" value="1"/>
</dbReference>
<evidence type="ECO:0000313" key="4">
    <source>
        <dbReference type="EMBL" id="OUQ09521.1"/>
    </source>
</evidence>
<sequence length="270" mass="31436">MNLLFSIDDTYVDQWKVTLFSIVHNSNVQAFSVYVLQKEALARNDEIFDFCKRLGVTYYPVIIGKDEFQDAPTSKRYPETIYYRLLAHEYLPQDLDKVLYIDADILCLNDISTIYEMKLDDFLYAAASHIADSNIRDLINKARLGNSEATSYVNSGVLLMNLEQIRQTVKREDIMNYIASNGPLLFLPDQDVLNALYGHQILLVADEIYNFDARYHAYYYAKTAGLIDADWIVQNTVFLHYCGKDKPWKKNARGKFSFIYKHYQRLTHKV</sequence>
<organism evidence="4 5">
    <name type="scientific">Enterococcus cecorum</name>
    <dbReference type="NCBI Taxonomy" id="44008"/>
    <lineage>
        <taxon>Bacteria</taxon>
        <taxon>Bacillati</taxon>
        <taxon>Bacillota</taxon>
        <taxon>Bacilli</taxon>
        <taxon>Lactobacillales</taxon>
        <taxon>Enterococcaceae</taxon>
        <taxon>Enterococcus</taxon>
    </lineage>
</organism>
<dbReference type="SUPFAM" id="SSF53448">
    <property type="entry name" value="Nucleotide-diphospho-sugar transferases"/>
    <property type="match status" value="1"/>
</dbReference>
<comment type="caution">
    <text evidence="4">The sequence shown here is derived from an EMBL/GenBank/DDBJ whole genome shotgun (WGS) entry which is preliminary data.</text>
</comment>